<evidence type="ECO:0000256" key="1">
    <source>
        <dbReference type="SAM" id="Phobius"/>
    </source>
</evidence>
<feature type="transmembrane region" description="Helical" evidence="1">
    <location>
        <begin position="323"/>
        <end position="338"/>
    </location>
</feature>
<protein>
    <submittedName>
        <fullName evidence="4">DUF4105 domain-containing protein</fullName>
    </submittedName>
</protein>
<name>A0AB33KVN6_9FLAO</name>
<feature type="transmembrane region" description="Helical" evidence="1">
    <location>
        <begin position="259"/>
        <end position="278"/>
    </location>
</feature>
<keyword evidence="1" id="KW-0812">Transmembrane</keyword>
<dbReference type="InterPro" id="IPR057436">
    <property type="entry name" value="5TMH_Lnb"/>
</dbReference>
<feature type="domain" description="Lnb-like transmembrane" evidence="3">
    <location>
        <begin position="255"/>
        <end position="389"/>
    </location>
</feature>
<reference evidence="4" key="1">
    <citation type="submission" date="2024-08" db="EMBL/GenBank/DDBJ databases">
        <title>Whole genome sequence of Tenacibaculum sp. strain pbs-1 associated with black-spot shell disease in Akoya pearl oysters.</title>
        <authorList>
            <person name="Sakatoku A."/>
            <person name="Suzuki T."/>
            <person name="Hatano K."/>
            <person name="Seki M."/>
            <person name="Tanaka D."/>
            <person name="Nakamura S."/>
            <person name="Suzuki N."/>
            <person name="Isshiki T."/>
        </authorList>
    </citation>
    <scope>NUCLEOTIDE SEQUENCE</scope>
    <source>
        <strain evidence="4">Pbs-1</strain>
    </source>
</reference>
<dbReference type="Pfam" id="PF25221">
    <property type="entry name" value="5TMH_Lnb"/>
    <property type="match status" value="1"/>
</dbReference>
<feature type="transmembrane region" description="Helical" evidence="1">
    <location>
        <begin position="290"/>
        <end position="311"/>
    </location>
</feature>
<evidence type="ECO:0000313" key="4">
    <source>
        <dbReference type="EMBL" id="BFP67208.1"/>
    </source>
</evidence>
<dbReference type="Pfam" id="PF13387">
    <property type="entry name" value="Lnb_N"/>
    <property type="match status" value="1"/>
</dbReference>
<keyword evidence="1" id="KW-1133">Transmembrane helix</keyword>
<dbReference type="InterPro" id="IPR025178">
    <property type="entry name" value="Lnb_N"/>
</dbReference>
<accession>A0AB33KVN6</accession>
<keyword evidence="1" id="KW-0472">Membrane</keyword>
<feature type="domain" description="Lnb N-terminal periplasmic" evidence="2">
    <location>
        <begin position="34"/>
        <end position="165"/>
    </location>
</feature>
<evidence type="ECO:0000259" key="2">
    <source>
        <dbReference type="Pfam" id="PF13387"/>
    </source>
</evidence>
<organism evidence="4">
    <name type="scientific">Tenacibaculum sp. Pbs-1</name>
    <dbReference type="NCBI Taxonomy" id="3238748"/>
    <lineage>
        <taxon>Bacteria</taxon>
        <taxon>Pseudomonadati</taxon>
        <taxon>Bacteroidota</taxon>
        <taxon>Flavobacteriia</taxon>
        <taxon>Flavobacteriales</taxon>
        <taxon>Flavobacteriaceae</taxon>
        <taxon>Tenacibaculum</taxon>
    </lineage>
</organism>
<dbReference type="EMBL" id="AP035888">
    <property type="protein sequence ID" value="BFP67208.1"/>
    <property type="molecule type" value="Genomic_DNA"/>
</dbReference>
<feature type="transmembrane region" description="Helical" evidence="1">
    <location>
        <begin position="370"/>
        <end position="388"/>
    </location>
</feature>
<evidence type="ECO:0000259" key="3">
    <source>
        <dbReference type="Pfam" id="PF25221"/>
    </source>
</evidence>
<sequence length="395" mass="46303">MMIKKHVFLLLCLVVINLGFSQRVNTLGLSKFSQISIITSGPGEALYEKFGHTAIRVKDPVLQLDLLYNYGIFDFDDPNFYVNFTKGYMKYKLARYPFHLSLKSAQQDNRWVKEQILNLTQQQRNEFFHLLETNVLPENASYFYDPFFDNCATRPRDIIQKVTGNNLVINDDFVTKKQSLRQLMNKEINPNTWGSLGINIALGSKLDKIATSLEYLYLPDYVFEALKASRVIKGEKEENLVQKTNILLDFKEKESKSDALSPFLIILLFSLLGLFITYKDIKNSKRSKWLDFVLFFTTGTLGLLIVFLWFFTNHSTAPNNFNFLWAFAPNLIIAFFLLKKEPPIWVYKYCLVLLFFLIIIPFVWLTKVQLYTYPMIPLFVFLGIRYWYLQKTLKR</sequence>
<dbReference type="AlphaFoldDB" id="A0AB33KVN6"/>
<feature type="transmembrane region" description="Helical" evidence="1">
    <location>
        <begin position="345"/>
        <end position="364"/>
    </location>
</feature>
<gene>
    <name evidence="4" type="ORF">Pbs1_05510</name>
</gene>
<proteinExistence type="predicted"/>